<evidence type="ECO:0008006" key="3">
    <source>
        <dbReference type="Google" id="ProtNLM"/>
    </source>
</evidence>
<evidence type="ECO:0000313" key="1">
    <source>
        <dbReference type="EMBL" id="GIF59270.1"/>
    </source>
</evidence>
<sequence>MTTPNTTDQPDPQHRRRLADQIANQLYTARLLGGAVRIVQRHPAYLNLRPQLHDILTAAPQIAAGGDPELVRVARTPSGALAVIRLHGPAWSLILSSGHPMPNWLLAVHDAYPLHLLPPRRARPGHLQALDLRADVFAEAELTRMCQRIHAALPPGPG</sequence>
<comment type="caution">
    <text evidence="1">The sequence shown here is derived from an EMBL/GenBank/DDBJ whole genome shotgun (WGS) entry which is preliminary data.</text>
</comment>
<protein>
    <recommendedName>
        <fullName evidence="3">Deazaflavin-dependent oxidoreductase (Nitroreductase family)</fullName>
    </recommendedName>
</protein>
<keyword evidence="2" id="KW-1185">Reference proteome</keyword>
<proteinExistence type="predicted"/>
<accession>A0ABQ4C914</accession>
<reference evidence="1 2" key="1">
    <citation type="submission" date="2021-01" db="EMBL/GenBank/DDBJ databases">
        <title>Whole genome shotgun sequence of Asanoa iriomotensis NBRC 100142.</title>
        <authorList>
            <person name="Komaki H."/>
            <person name="Tamura T."/>
        </authorList>
    </citation>
    <scope>NUCLEOTIDE SEQUENCE [LARGE SCALE GENOMIC DNA]</scope>
    <source>
        <strain evidence="1 2">NBRC 100142</strain>
    </source>
</reference>
<organism evidence="1 2">
    <name type="scientific">Asanoa iriomotensis</name>
    <dbReference type="NCBI Taxonomy" id="234613"/>
    <lineage>
        <taxon>Bacteria</taxon>
        <taxon>Bacillati</taxon>
        <taxon>Actinomycetota</taxon>
        <taxon>Actinomycetes</taxon>
        <taxon>Micromonosporales</taxon>
        <taxon>Micromonosporaceae</taxon>
        <taxon>Asanoa</taxon>
    </lineage>
</organism>
<name>A0ABQ4C914_9ACTN</name>
<evidence type="ECO:0000313" key="2">
    <source>
        <dbReference type="Proteomes" id="UP000624325"/>
    </source>
</evidence>
<gene>
    <name evidence="1" type="ORF">Air01nite_53650</name>
</gene>
<dbReference type="Proteomes" id="UP000624325">
    <property type="component" value="Unassembled WGS sequence"/>
</dbReference>
<dbReference type="RefSeq" id="WP_203706106.1">
    <property type="nucleotide sequence ID" value="NZ_BAAALU010000018.1"/>
</dbReference>
<dbReference type="EMBL" id="BONC01000044">
    <property type="protein sequence ID" value="GIF59270.1"/>
    <property type="molecule type" value="Genomic_DNA"/>
</dbReference>